<protein>
    <recommendedName>
        <fullName evidence="2">Gfo/Idh/MocA-like oxidoreductase N-terminal domain-containing protein</fullName>
    </recommendedName>
</protein>
<dbReference type="AlphaFoldDB" id="A0A2H0UAH8"/>
<dbReference type="GO" id="GO:0000166">
    <property type="term" value="F:nucleotide binding"/>
    <property type="evidence" value="ECO:0007669"/>
    <property type="project" value="InterPro"/>
</dbReference>
<dbReference type="EMBL" id="PFBL01000004">
    <property type="protein sequence ID" value="PIR83418.1"/>
    <property type="molecule type" value="Genomic_DNA"/>
</dbReference>
<dbReference type="GO" id="GO:0016491">
    <property type="term" value="F:oxidoreductase activity"/>
    <property type="evidence" value="ECO:0007669"/>
    <property type="project" value="UniProtKB-KW"/>
</dbReference>
<feature type="domain" description="Gfo/Idh/MocA-like oxidoreductase N-terminal" evidence="2">
    <location>
        <begin position="6"/>
        <end position="135"/>
    </location>
</feature>
<accession>A0A2H0UAH8</accession>
<dbReference type="Proteomes" id="UP000230179">
    <property type="component" value="Unassembled WGS sequence"/>
</dbReference>
<name>A0A2H0UAH8_9BACT</name>
<keyword evidence="1" id="KW-0560">Oxidoreductase</keyword>
<evidence type="ECO:0000313" key="4">
    <source>
        <dbReference type="Proteomes" id="UP000230179"/>
    </source>
</evidence>
<gene>
    <name evidence="3" type="ORF">COU19_00455</name>
</gene>
<evidence type="ECO:0000259" key="2">
    <source>
        <dbReference type="Pfam" id="PF01408"/>
    </source>
</evidence>
<evidence type="ECO:0000256" key="1">
    <source>
        <dbReference type="ARBA" id="ARBA00023002"/>
    </source>
</evidence>
<dbReference type="SUPFAM" id="SSF55347">
    <property type="entry name" value="Glyceraldehyde-3-phosphate dehydrogenase-like, C-terminal domain"/>
    <property type="match status" value="1"/>
</dbReference>
<dbReference type="Gene3D" id="3.40.50.720">
    <property type="entry name" value="NAD(P)-binding Rossmann-like Domain"/>
    <property type="match status" value="1"/>
</dbReference>
<evidence type="ECO:0000313" key="3">
    <source>
        <dbReference type="EMBL" id="PIR83418.1"/>
    </source>
</evidence>
<dbReference type="InterPro" id="IPR050463">
    <property type="entry name" value="Gfo/Idh/MocA_oxidrdct_glycsds"/>
</dbReference>
<sequence>MRRTYRVAIIGCGKVGVLYEGEPRRPKPASHAGAVRAHAATDLVAFVDTSPSALRKAQKLFPGVTAYQSVAECLIQERPDIVIIATPPHARLEIVRLCIDSGVKALICEKPLAPSTREARAIARAVSKSHLPFVLNYPRRFSPLFARVRKEIDTGALGRIQKVVCYYGNGLYNNGGHMMDTLGYLLDDTFSVLWAEHNRQAMHPKGDPCIDAALETKKGVKIVLQSLDQNEYGIFDIAIFGTKGERLFTDYGATLVETRARASRFKEVRQLDRAHARISHAGEGQALEEALRVLAKGEPARGAEQGLAVMQILDDIRHAAKIK</sequence>
<dbReference type="Pfam" id="PF01408">
    <property type="entry name" value="GFO_IDH_MocA"/>
    <property type="match status" value="1"/>
</dbReference>
<reference evidence="4" key="1">
    <citation type="submission" date="2017-09" db="EMBL/GenBank/DDBJ databases">
        <title>Depth-based differentiation of microbial function through sediment-hosted aquifers and enrichment of novel symbionts in the deep terrestrial subsurface.</title>
        <authorList>
            <person name="Probst A.J."/>
            <person name="Ladd B."/>
            <person name="Jarett J.K."/>
            <person name="Geller-Mcgrath D.E."/>
            <person name="Sieber C.M.K."/>
            <person name="Emerson J.B."/>
            <person name="Anantharaman K."/>
            <person name="Thomas B.C."/>
            <person name="Malmstrom R."/>
            <person name="Stieglmeier M."/>
            <person name="Klingl A."/>
            <person name="Woyke T."/>
            <person name="Ryan C.M."/>
            <person name="Banfield J.F."/>
        </authorList>
    </citation>
    <scope>NUCLEOTIDE SEQUENCE [LARGE SCALE GENOMIC DNA]</scope>
</reference>
<dbReference type="Gene3D" id="3.30.360.10">
    <property type="entry name" value="Dihydrodipicolinate Reductase, domain 2"/>
    <property type="match status" value="1"/>
</dbReference>
<dbReference type="InterPro" id="IPR036291">
    <property type="entry name" value="NAD(P)-bd_dom_sf"/>
</dbReference>
<dbReference type="InterPro" id="IPR000683">
    <property type="entry name" value="Gfo/Idh/MocA-like_OxRdtase_N"/>
</dbReference>
<proteinExistence type="predicted"/>
<dbReference type="PANTHER" id="PTHR43818">
    <property type="entry name" value="BCDNA.GH03377"/>
    <property type="match status" value="1"/>
</dbReference>
<dbReference type="PANTHER" id="PTHR43818:SF11">
    <property type="entry name" value="BCDNA.GH03377"/>
    <property type="match status" value="1"/>
</dbReference>
<dbReference type="SUPFAM" id="SSF51735">
    <property type="entry name" value="NAD(P)-binding Rossmann-fold domains"/>
    <property type="match status" value="1"/>
</dbReference>
<comment type="caution">
    <text evidence="3">The sequence shown here is derived from an EMBL/GenBank/DDBJ whole genome shotgun (WGS) entry which is preliminary data.</text>
</comment>
<organism evidence="3 4">
    <name type="scientific">Candidatus Kaiserbacteria bacterium CG10_big_fil_rev_8_21_14_0_10_56_12</name>
    <dbReference type="NCBI Taxonomy" id="1974611"/>
    <lineage>
        <taxon>Bacteria</taxon>
        <taxon>Candidatus Kaiseribacteriota</taxon>
    </lineage>
</organism>